<dbReference type="Gene3D" id="3.40.50.1460">
    <property type="match status" value="1"/>
</dbReference>
<dbReference type="Pfam" id="PF13927">
    <property type="entry name" value="Ig_3"/>
    <property type="match status" value="1"/>
</dbReference>
<dbReference type="InterPro" id="IPR052039">
    <property type="entry name" value="Caspase-related_regulators"/>
</dbReference>
<dbReference type="PANTHER" id="PTHR22576">
    <property type="entry name" value="MUCOSA ASSOCIATED LYMPHOID TISSUE LYMPHOMA TRANSLOCATION PROTEIN 1/PARACASPASE"/>
    <property type="match status" value="1"/>
</dbReference>
<dbReference type="SUPFAM" id="SSF48726">
    <property type="entry name" value="Immunoglobulin"/>
    <property type="match status" value="1"/>
</dbReference>
<accession>A0AAF3F7J5</accession>
<dbReference type="WBParaSite" id="MBELARI_LOCUS21647">
    <property type="protein sequence ID" value="MBELARI_LOCUS21647"/>
    <property type="gene ID" value="MBELARI_LOCUS21647"/>
</dbReference>
<dbReference type="InterPro" id="IPR011600">
    <property type="entry name" value="Pept_C14_caspase"/>
</dbReference>
<dbReference type="InterPro" id="IPR013783">
    <property type="entry name" value="Ig-like_fold"/>
</dbReference>
<dbReference type="Gene3D" id="2.60.40.10">
    <property type="entry name" value="Immunoglobulins"/>
    <property type="match status" value="1"/>
</dbReference>
<dbReference type="GO" id="GO:0006508">
    <property type="term" value="P:proteolysis"/>
    <property type="evidence" value="ECO:0007669"/>
    <property type="project" value="InterPro"/>
</dbReference>
<dbReference type="Pfam" id="PF00656">
    <property type="entry name" value="Peptidase_C14"/>
    <property type="match status" value="1"/>
</dbReference>
<dbReference type="AlphaFoldDB" id="A0AAF3F7J5"/>
<reference evidence="4" key="1">
    <citation type="submission" date="2024-02" db="UniProtKB">
        <authorList>
            <consortium name="WormBaseParasite"/>
        </authorList>
    </citation>
    <scope>IDENTIFICATION</scope>
</reference>
<name>A0AAF3F7J5_9BILA</name>
<dbReference type="InterPro" id="IPR036179">
    <property type="entry name" value="Ig-like_dom_sf"/>
</dbReference>
<proteinExistence type="predicted"/>
<evidence type="ECO:0000313" key="4">
    <source>
        <dbReference type="WBParaSite" id="MBELARI_LOCUS21647"/>
    </source>
</evidence>
<organism evidence="3 4">
    <name type="scientific">Mesorhabditis belari</name>
    <dbReference type="NCBI Taxonomy" id="2138241"/>
    <lineage>
        <taxon>Eukaryota</taxon>
        <taxon>Metazoa</taxon>
        <taxon>Ecdysozoa</taxon>
        <taxon>Nematoda</taxon>
        <taxon>Chromadorea</taxon>
        <taxon>Rhabditida</taxon>
        <taxon>Rhabditina</taxon>
        <taxon>Rhabditomorpha</taxon>
        <taxon>Rhabditoidea</taxon>
        <taxon>Rhabditidae</taxon>
        <taxon>Mesorhabditinae</taxon>
        <taxon>Mesorhabditis</taxon>
    </lineage>
</organism>
<evidence type="ECO:0000313" key="3">
    <source>
        <dbReference type="Proteomes" id="UP000887575"/>
    </source>
</evidence>
<dbReference type="GO" id="GO:0004197">
    <property type="term" value="F:cysteine-type endopeptidase activity"/>
    <property type="evidence" value="ECO:0007669"/>
    <property type="project" value="InterPro"/>
</dbReference>
<dbReference type="PROSITE" id="PS50208">
    <property type="entry name" value="CASPASE_P20"/>
    <property type="match status" value="1"/>
</dbReference>
<dbReference type="Gene3D" id="1.10.533.10">
    <property type="entry name" value="Death Domain, Fas"/>
    <property type="match status" value="1"/>
</dbReference>
<dbReference type="SUPFAM" id="SSF52129">
    <property type="entry name" value="Caspase-like"/>
    <property type="match status" value="1"/>
</dbReference>
<dbReference type="PANTHER" id="PTHR22576:SF37">
    <property type="entry name" value="MUCOSA-ASSOCIATED LYMPHOID TISSUE LYMPHOMA TRANSLOCATION PROTEIN 1"/>
    <property type="match status" value="1"/>
</dbReference>
<dbReference type="InterPro" id="IPR001309">
    <property type="entry name" value="Pept_C14_p20"/>
</dbReference>
<dbReference type="PROSITE" id="PS50835">
    <property type="entry name" value="IG_LIKE"/>
    <property type="match status" value="1"/>
</dbReference>
<evidence type="ECO:0000259" key="2">
    <source>
        <dbReference type="PROSITE" id="PS50835"/>
    </source>
</evidence>
<evidence type="ECO:0000259" key="1">
    <source>
        <dbReference type="PROSITE" id="PS50208"/>
    </source>
</evidence>
<sequence>MTSLNTNLAELPVGTFRQLCDCLNANELWMKLLDGEKTNIYYLSSDEVERYARMADPAETLLRLWGTRGQTVQLFISRLQALSRVHRDLVDRPQLVLYRSFKAVKWARPEEVEISIISDGTEIKLVCKVIGFPYPRFQWLCNGMPMDGVNTDTLIIPRCQCSTTSNYQCKAWNEVVEGSPNSDHYRRRGKQYSSSLESKPVNIEPLIREDRICDQCQSAEYQKLCATVDSLNQAENEMPTTSRRINDISSIDLFATDKVALIISNCAYQNLPELVTPLCDAETLAQGLQDLKFKTVTLADLTLDEMQKIVKEYKKLLGSGVYAVLYFVGHGFEVNGQCYLLPVDAPEDAHTPESCVSMDWVLNVFNDQSPSLHLILLDVCRKFLPLESVKGFVDYAEQFKRRLRPNRNTVYGYSTSGGVGAYEVKGEINGVFMKYLKNQLPLNTSVLDMLNAVFRDIENDEKVRAVQIPELRSTLTQPRSLHDELIFDGHTISYDHHTIHWRLMHELPNPVIVRFPNVKLKATIFFDFCGHFTNKVYVYSSVGDLHLEDDIEDETPLSENARSHLALLTFPPFASLTKPRLLEDDEEGTSFCVLLSHLQRFKGEVTCSVQLCLKESPGEAVEIADAKLGHVLITRLGLLR</sequence>
<protein>
    <submittedName>
        <fullName evidence="4">Mucosa-associated lymphoid tissue lymphoma translocation protein 1</fullName>
    </submittedName>
</protein>
<dbReference type="InterPro" id="IPR007110">
    <property type="entry name" value="Ig-like_dom"/>
</dbReference>
<dbReference type="InterPro" id="IPR011029">
    <property type="entry name" value="DEATH-like_dom_sf"/>
</dbReference>
<dbReference type="SUPFAM" id="SSF47986">
    <property type="entry name" value="DEATH domain"/>
    <property type="match status" value="1"/>
</dbReference>
<dbReference type="InterPro" id="IPR029030">
    <property type="entry name" value="Caspase-like_dom_sf"/>
</dbReference>
<keyword evidence="3" id="KW-1185">Reference proteome</keyword>
<dbReference type="Proteomes" id="UP000887575">
    <property type="component" value="Unassembled WGS sequence"/>
</dbReference>
<feature type="domain" description="Caspase family p20" evidence="1">
    <location>
        <begin position="256"/>
        <end position="381"/>
    </location>
</feature>
<feature type="domain" description="Ig-like" evidence="2">
    <location>
        <begin position="109"/>
        <end position="171"/>
    </location>
</feature>